<sequence>MGLQTKRQGQSSFILDIAMALQLLNGLHRHASLAGQFFAAPAQHDTGLGAVFGGELMKDDLLFYERAHCQRGHGDFSRFDRGGTTILCFYTVVPTAHQLRAMAGVPACAYSTPGASRMIR</sequence>
<dbReference type="Proteomes" id="UP000239888">
    <property type="component" value="Chromosome"/>
</dbReference>
<protein>
    <submittedName>
        <fullName evidence="1">Uncharacterized protein</fullName>
    </submittedName>
</protein>
<name>A0A2L0S170_9PSED</name>
<proteinExistence type="predicted"/>
<evidence type="ECO:0000313" key="1">
    <source>
        <dbReference type="EMBL" id="AUZ47764.1"/>
    </source>
</evidence>
<reference evidence="1 2" key="1">
    <citation type="journal article" date="2018" name="Front. Microbiol.">
        <title>Pseudomonas orientalis F9: A Potent Antagonist against Phytopathogens with Phytotoxic Effect in the Apple Flower.</title>
        <authorList>
            <person name="Zengerer V."/>
            <person name="Schmid M."/>
            <person name="Bieri M."/>
            <person name="Muller D.C."/>
            <person name="Remus-Emsermann M.N.P."/>
            <person name="Ahrens C.H."/>
            <person name="Pelludat C."/>
        </authorList>
    </citation>
    <scope>NUCLEOTIDE SEQUENCE [LARGE SCALE GENOMIC DNA]</scope>
    <source>
        <strain evidence="1 2">F9</strain>
    </source>
</reference>
<dbReference type="EMBL" id="CP018049">
    <property type="protein sequence ID" value="AUZ47764.1"/>
    <property type="molecule type" value="Genomic_DNA"/>
</dbReference>
<organism evidence="1 2">
    <name type="scientific">Pseudomonas orientalis</name>
    <dbReference type="NCBI Taxonomy" id="76758"/>
    <lineage>
        <taxon>Bacteria</taxon>
        <taxon>Pseudomonadati</taxon>
        <taxon>Pseudomonadota</taxon>
        <taxon>Gammaproteobacteria</taxon>
        <taxon>Pseudomonadales</taxon>
        <taxon>Pseudomonadaceae</taxon>
        <taxon>Pseudomonas</taxon>
    </lineage>
</organism>
<gene>
    <name evidence="1" type="ORF">BOP93_19945</name>
</gene>
<evidence type="ECO:0000313" key="2">
    <source>
        <dbReference type="Proteomes" id="UP000239888"/>
    </source>
</evidence>
<dbReference type="AlphaFoldDB" id="A0A2L0S170"/>
<dbReference type="KEGG" id="poi:BOP93_19945"/>
<accession>A0A2L0S170</accession>